<evidence type="ECO:0000256" key="4">
    <source>
        <dbReference type="SAM" id="MobiDB-lite"/>
    </source>
</evidence>
<evidence type="ECO:0000256" key="2">
    <source>
        <dbReference type="PIRSR" id="PIRSR617774-1"/>
    </source>
</evidence>
<organism evidence="7 8">
    <name type="scientific">Exserohilum turcicum (strain 28A)</name>
    <name type="common">Northern leaf blight fungus</name>
    <name type="synonym">Setosphaeria turcica</name>
    <dbReference type="NCBI Taxonomy" id="671987"/>
    <lineage>
        <taxon>Eukaryota</taxon>
        <taxon>Fungi</taxon>
        <taxon>Dikarya</taxon>
        <taxon>Ascomycota</taxon>
        <taxon>Pezizomycotina</taxon>
        <taxon>Dothideomycetes</taxon>
        <taxon>Pleosporomycetidae</taxon>
        <taxon>Pleosporales</taxon>
        <taxon>Pleosporineae</taxon>
        <taxon>Pleosporaceae</taxon>
        <taxon>Exserohilum</taxon>
    </lineage>
</organism>
<dbReference type="HOGENOM" id="CLU_030515_2_0_1"/>
<sequence>MRYSSAATLLCSLAAPAYGLPAPQSGSVPGPVDPVQVANAPLPSDASGSLRGSEDLLGYKASNPVDMKTTVIPPSEFELAPGQSEDADLGLYINLDNVKNPQPIRGGTTGPTEPGPRTEAYDRLNSDLFIPPATDKGDVSNAKWPFGLSHNRHGLAGAGWARSQNVDQLPIATAMAGVNMRLSPNAYRELHWHKQGEWAYMLNGSVRVASMNEAGQTFIDDVQEGDVWFFPPGIPHSIQAFDNGCEFLLIFSDGTFNEDNTFLLSELMLRNPKSVVAKNFRTSVKTLEKLPQDQLWIFPGTPAPKDISEQNVTGPAGVMPKESAYTYHWSQQQPVRVPGGTIKILDPVTFPVADGFSAALITVEPGAMREMHWHTTSDEWTYFISGRARLTVYEAPGSSRTFDFSAGDVGYVPMPNAHYLENVGNETVVYLEVLRASQYSDISVNQWLGITPKQIVKDHLKVDDDFFNGLSKEKSFVIQGNPDLTTTDFTPGEHGGA</sequence>
<evidence type="ECO:0000256" key="1">
    <source>
        <dbReference type="ARBA" id="ARBA00022723"/>
    </source>
</evidence>
<dbReference type="InterPro" id="IPR006045">
    <property type="entry name" value="Cupin_1"/>
</dbReference>
<dbReference type="Proteomes" id="UP000016935">
    <property type="component" value="Unassembled WGS sequence"/>
</dbReference>
<evidence type="ECO:0000256" key="3">
    <source>
        <dbReference type="PIRSR" id="PIRSR617774-2"/>
    </source>
</evidence>
<feature type="binding site" evidence="3">
    <location>
        <position position="197"/>
    </location>
    <ligand>
        <name>Mn(2+)</name>
        <dbReference type="ChEBI" id="CHEBI:29035"/>
        <label>1</label>
    </ligand>
</feature>
<accession>R0KFQ4</accession>
<proteinExistence type="predicted"/>
<dbReference type="AlphaFoldDB" id="R0KFQ4"/>
<feature type="binding site" evidence="3">
    <location>
        <position position="193"/>
    </location>
    <ligand>
        <name>Mn(2+)</name>
        <dbReference type="ChEBI" id="CHEBI:29035"/>
        <label>1</label>
    </ligand>
</feature>
<dbReference type="EMBL" id="KB908481">
    <property type="protein sequence ID" value="EOA91638.1"/>
    <property type="molecule type" value="Genomic_DNA"/>
</dbReference>
<feature type="binding site" evidence="3">
    <location>
        <position position="374"/>
    </location>
    <ligand>
        <name>Mn(2+)</name>
        <dbReference type="ChEBI" id="CHEBI:29035"/>
        <label>2</label>
    </ligand>
</feature>
<dbReference type="PANTHER" id="PTHR35848">
    <property type="entry name" value="OXALATE-BINDING PROTEIN"/>
    <property type="match status" value="1"/>
</dbReference>
<reference evidence="7 8" key="1">
    <citation type="journal article" date="2012" name="PLoS Pathog.">
        <title>Diverse lifestyles and strategies of plant pathogenesis encoded in the genomes of eighteen Dothideomycetes fungi.</title>
        <authorList>
            <person name="Ohm R.A."/>
            <person name="Feau N."/>
            <person name="Henrissat B."/>
            <person name="Schoch C.L."/>
            <person name="Horwitz B.A."/>
            <person name="Barry K.W."/>
            <person name="Condon B.J."/>
            <person name="Copeland A.C."/>
            <person name="Dhillon B."/>
            <person name="Glaser F."/>
            <person name="Hesse C.N."/>
            <person name="Kosti I."/>
            <person name="LaButti K."/>
            <person name="Lindquist E.A."/>
            <person name="Lucas S."/>
            <person name="Salamov A.A."/>
            <person name="Bradshaw R.E."/>
            <person name="Ciuffetti L."/>
            <person name="Hamelin R.C."/>
            <person name="Kema G.H.J."/>
            <person name="Lawrence C."/>
            <person name="Scott J.A."/>
            <person name="Spatafora J.W."/>
            <person name="Turgeon B.G."/>
            <person name="de Wit P.J.G.M."/>
            <person name="Zhong S."/>
            <person name="Goodwin S.B."/>
            <person name="Grigoriev I.V."/>
        </authorList>
    </citation>
    <scope>NUCLEOTIDE SEQUENCE [LARGE SCALE GENOMIC DNA]</scope>
    <source>
        <strain evidence="8">28A</strain>
    </source>
</reference>
<evidence type="ECO:0000313" key="8">
    <source>
        <dbReference type="Proteomes" id="UP000016935"/>
    </source>
</evidence>
<dbReference type="OrthoDB" id="10263073at2759"/>
<feature type="binding site" evidence="3">
    <location>
        <position position="191"/>
    </location>
    <ligand>
        <name>Mn(2+)</name>
        <dbReference type="ChEBI" id="CHEBI:29035"/>
        <label>1</label>
    </ligand>
</feature>
<keyword evidence="5" id="KW-0732">Signal</keyword>
<dbReference type="GO" id="GO:0033609">
    <property type="term" value="P:oxalate metabolic process"/>
    <property type="evidence" value="ECO:0007669"/>
    <property type="project" value="InterPro"/>
</dbReference>
<reference evidence="7 8" key="2">
    <citation type="journal article" date="2013" name="PLoS Genet.">
        <title>Comparative genome structure, secondary metabolite, and effector coding capacity across Cochliobolus pathogens.</title>
        <authorList>
            <person name="Condon B.J."/>
            <person name="Leng Y."/>
            <person name="Wu D."/>
            <person name="Bushley K.E."/>
            <person name="Ohm R.A."/>
            <person name="Otillar R."/>
            <person name="Martin J."/>
            <person name="Schackwitz W."/>
            <person name="Grimwood J."/>
            <person name="MohdZainudin N."/>
            <person name="Xue C."/>
            <person name="Wang R."/>
            <person name="Manning V.A."/>
            <person name="Dhillon B."/>
            <person name="Tu Z.J."/>
            <person name="Steffenson B.J."/>
            <person name="Salamov A."/>
            <person name="Sun H."/>
            <person name="Lowry S."/>
            <person name="LaButti K."/>
            <person name="Han J."/>
            <person name="Copeland A."/>
            <person name="Lindquist E."/>
            <person name="Barry K."/>
            <person name="Schmutz J."/>
            <person name="Baker S.E."/>
            <person name="Ciuffetti L.M."/>
            <person name="Grigoriev I.V."/>
            <person name="Zhong S."/>
            <person name="Turgeon B.G."/>
        </authorList>
    </citation>
    <scope>NUCLEOTIDE SEQUENCE [LARGE SCALE GENOMIC DNA]</scope>
    <source>
        <strain evidence="8">28A</strain>
    </source>
</reference>
<feature type="binding site" evidence="3">
    <location>
        <position position="372"/>
    </location>
    <ligand>
        <name>Mn(2+)</name>
        <dbReference type="ChEBI" id="CHEBI:29035"/>
        <label>2</label>
    </ligand>
</feature>
<dbReference type="eggNOG" id="ENOG502QQ0P">
    <property type="taxonomic scope" value="Eukaryota"/>
</dbReference>
<dbReference type="GO" id="GO:0046872">
    <property type="term" value="F:metal ion binding"/>
    <property type="evidence" value="ECO:0007669"/>
    <property type="project" value="UniProtKB-KW"/>
</dbReference>
<keyword evidence="1 3" id="KW-0479">Metal-binding</keyword>
<evidence type="ECO:0000256" key="5">
    <source>
        <dbReference type="SAM" id="SignalP"/>
    </source>
</evidence>
<keyword evidence="3" id="KW-0464">Manganese</keyword>
<comment type="cofactor">
    <cofactor evidence="3">
        <name>Mn(2+)</name>
        <dbReference type="ChEBI" id="CHEBI:29035"/>
    </cofactor>
    <text evidence="3">Binds 2 manganese ions per subunit.</text>
</comment>
<dbReference type="CDD" id="cd20305">
    <property type="entry name" value="cupin_OxDC_C"/>
    <property type="match status" value="1"/>
</dbReference>
<dbReference type="NCBIfam" id="TIGR03404">
    <property type="entry name" value="bicupin_oxalic"/>
    <property type="match status" value="1"/>
</dbReference>
<dbReference type="InterPro" id="IPR014710">
    <property type="entry name" value="RmlC-like_jellyroll"/>
</dbReference>
<dbReference type="SMART" id="SM00835">
    <property type="entry name" value="Cupin_1"/>
    <property type="match status" value="2"/>
</dbReference>
<feature type="binding site" evidence="3">
    <location>
        <position position="418"/>
    </location>
    <ligand>
        <name>Mn(2+)</name>
        <dbReference type="ChEBI" id="CHEBI:29035"/>
        <label>2</label>
    </ligand>
</feature>
<dbReference type="InterPro" id="IPR051610">
    <property type="entry name" value="GPI/OXD"/>
</dbReference>
<dbReference type="InterPro" id="IPR017774">
    <property type="entry name" value="Bicupin_oxalate_deCO2ase/Oxase"/>
</dbReference>
<feature type="domain" description="Cupin type-1" evidence="6">
    <location>
        <begin position="146"/>
        <end position="288"/>
    </location>
</feature>
<feature type="signal peptide" evidence="5">
    <location>
        <begin position="1"/>
        <end position="19"/>
    </location>
</feature>
<feature type="chain" id="PRO_5004354157" description="Cupin type-1 domain-containing protein" evidence="5">
    <location>
        <begin position="20"/>
        <end position="497"/>
    </location>
</feature>
<gene>
    <name evidence="7" type="ORF">SETTUDRAFT_113529</name>
</gene>
<dbReference type="InterPro" id="IPR011051">
    <property type="entry name" value="RmlC_Cupin_sf"/>
</dbReference>
<feature type="binding site" evidence="3">
    <location>
        <position position="379"/>
    </location>
    <ligand>
        <name>Mn(2+)</name>
        <dbReference type="ChEBI" id="CHEBI:29035"/>
        <label>2</label>
    </ligand>
</feature>
<feature type="region of interest" description="Disordered" evidence="4">
    <location>
        <begin position="25"/>
        <end position="57"/>
    </location>
</feature>
<dbReference type="Gene3D" id="2.60.120.10">
    <property type="entry name" value="Jelly Rolls"/>
    <property type="match status" value="2"/>
</dbReference>
<feature type="binding site" evidence="3">
    <location>
        <position position="236"/>
    </location>
    <ligand>
        <name>Mn(2+)</name>
        <dbReference type="ChEBI" id="CHEBI:29035"/>
        <label>1</label>
    </ligand>
</feature>
<evidence type="ECO:0000313" key="7">
    <source>
        <dbReference type="EMBL" id="EOA91638.1"/>
    </source>
</evidence>
<keyword evidence="8" id="KW-1185">Reference proteome</keyword>
<protein>
    <recommendedName>
        <fullName evidence="6">Cupin type-1 domain-containing protein</fullName>
    </recommendedName>
</protein>
<dbReference type="PANTHER" id="PTHR35848:SF9">
    <property type="entry name" value="SLL1358 PROTEIN"/>
    <property type="match status" value="1"/>
</dbReference>
<dbReference type="CDD" id="cd20304">
    <property type="entry name" value="cupin_OxDC_N"/>
    <property type="match status" value="1"/>
</dbReference>
<evidence type="ECO:0000259" key="6">
    <source>
        <dbReference type="SMART" id="SM00835"/>
    </source>
</evidence>
<dbReference type="RefSeq" id="XP_008020763.1">
    <property type="nucleotide sequence ID" value="XM_008022572.1"/>
</dbReference>
<feature type="domain" description="Cupin type-1" evidence="6">
    <location>
        <begin position="327"/>
        <end position="468"/>
    </location>
</feature>
<dbReference type="STRING" id="671987.R0KFQ4"/>
<dbReference type="GeneID" id="19395599"/>
<feature type="active site" description="Proton donor" evidence="2">
    <location>
        <position position="432"/>
    </location>
</feature>
<dbReference type="Pfam" id="PF00190">
    <property type="entry name" value="Cupin_1"/>
    <property type="match status" value="2"/>
</dbReference>
<dbReference type="SUPFAM" id="SSF51182">
    <property type="entry name" value="RmlC-like cupins"/>
    <property type="match status" value="1"/>
</dbReference>
<name>R0KFQ4_EXST2</name>